<keyword evidence="1" id="KW-0472">Membrane</keyword>
<comment type="caution">
    <text evidence="2">The sequence shown here is derived from an EMBL/GenBank/DDBJ whole genome shotgun (WGS) entry which is preliminary data.</text>
</comment>
<proteinExistence type="predicted"/>
<sequence length="53" mass="6176">CVIDIIIAWWIYNDAKERDNMDEKVWAIIGFFLGIIGLIIYILLRDKESTSST</sequence>
<gene>
    <name evidence="2" type="ORF">S01H4_54857</name>
</gene>
<reference evidence="2" key="1">
    <citation type="journal article" date="2014" name="Front. Microbiol.">
        <title>High frequency of phylogenetically diverse reductive dehalogenase-homologous genes in deep subseafloor sedimentary metagenomes.</title>
        <authorList>
            <person name="Kawai M."/>
            <person name="Futagami T."/>
            <person name="Toyoda A."/>
            <person name="Takaki Y."/>
            <person name="Nishi S."/>
            <person name="Hori S."/>
            <person name="Arai W."/>
            <person name="Tsubouchi T."/>
            <person name="Morono Y."/>
            <person name="Uchiyama I."/>
            <person name="Ito T."/>
            <person name="Fujiyama A."/>
            <person name="Inagaki F."/>
            <person name="Takami H."/>
        </authorList>
    </citation>
    <scope>NUCLEOTIDE SEQUENCE</scope>
    <source>
        <strain evidence="2">Expedition CK06-06</strain>
    </source>
</reference>
<name>X1EFV3_9ZZZZ</name>
<evidence type="ECO:0008006" key="3">
    <source>
        <dbReference type="Google" id="ProtNLM"/>
    </source>
</evidence>
<dbReference type="AlphaFoldDB" id="X1EFV3"/>
<accession>X1EFV3</accession>
<feature type="non-terminal residue" evidence="2">
    <location>
        <position position="1"/>
    </location>
</feature>
<evidence type="ECO:0000256" key="1">
    <source>
        <dbReference type="SAM" id="Phobius"/>
    </source>
</evidence>
<keyword evidence="1" id="KW-0812">Transmembrane</keyword>
<organism evidence="2">
    <name type="scientific">marine sediment metagenome</name>
    <dbReference type="NCBI Taxonomy" id="412755"/>
    <lineage>
        <taxon>unclassified sequences</taxon>
        <taxon>metagenomes</taxon>
        <taxon>ecological metagenomes</taxon>
    </lineage>
</organism>
<keyword evidence="1" id="KW-1133">Transmembrane helix</keyword>
<evidence type="ECO:0000313" key="2">
    <source>
        <dbReference type="EMBL" id="GAH16019.1"/>
    </source>
</evidence>
<dbReference type="EMBL" id="BART01031602">
    <property type="protein sequence ID" value="GAH16019.1"/>
    <property type="molecule type" value="Genomic_DNA"/>
</dbReference>
<protein>
    <recommendedName>
        <fullName evidence="3">Cardiolipin synthase N-terminal domain-containing protein</fullName>
    </recommendedName>
</protein>
<feature type="transmembrane region" description="Helical" evidence="1">
    <location>
        <begin position="25"/>
        <end position="44"/>
    </location>
</feature>